<evidence type="ECO:0000313" key="1">
    <source>
        <dbReference type="EMBL" id="VYT84091.1"/>
    </source>
</evidence>
<dbReference type="AlphaFoldDB" id="A0A6N2ZXH5"/>
<dbReference type="RefSeq" id="WP_024047823.1">
    <property type="nucleotide sequence ID" value="NZ_CACRUE010000013.1"/>
</dbReference>
<reference evidence="1" key="1">
    <citation type="submission" date="2019-11" db="EMBL/GenBank/DDBJ databases">
        <authorList>
            <person name="Feng L."/>
        </authorList>
    </citation>
    <scope>NUCLEOTIDE SEQUENCE</scope>
    <source>
        <strain evidence="1">IbartlettiiLFYP30</strain>
    </source>
</reference>
<protein>
    <submittedName>
        <fullName evidence="1">Antitoxin YobK</fullName>
    </submittedName>
</protein>
<sequence>MMPNYEKVKKIIYENEDLSDYIENINYELIEKGEKYLDIKFPNTFKQYLKDFGSLTFGATEIYGVIDEDFINSSIPDAIWLTMKKRKELNLPKQFIEIYEVGEGTEFFLDTSKMKNNECPVVSMYVPNFLEDKFTENLLTMEYDNFGDFLLDIIEDELEFQEEREFDED</sequence>
<organism evidence="1">
    <name type="scientific">Intestinibacter bartlettii</name>
    <dbReference type="NCBI Taxonomy" id="261299"/>
    <lineage>
        <taxon>Bacteria</taxon>
        <taxon>Bacillati</taxon>
        <taxon>Bacillota</taxon>
        <taxon>Clostridia</taxon>
        <taxon>Peptostreptococcales</taxon>
        <taxon>Peptostreptococcaceae</taxon>
        <taxon>Intestinibacter</taxon>
    </lineage>
</organism>
<name>A0A6N2ZXH5_9FIRM</name>
<dbReference type="SUPFAM" id="SSF160631">
    <property type="entry name" value="SMI1/KNR4-like"/>
    <property type="match status" value="1"/>
</dbReference>
<dbReference type="EMBL" id="CACRUE010000013">
    <property type="protein sequence ID" value="VYT84091.1"/>
    <property type="molecule type" value="Genomic_DNA"/>
</dbReference>
<accession>A0A6N2ZXH5</accession>
<proteinExistence type="predicted"/>
<gene>
    <name evidence="1" type="primary">yobK</name>
    <name evidence="1" type="ORF">IBLFYP30_01112</name>
</gene>
<dbReference type="Pfam" id="PF14567">
    <property type="entry name" value="SUKH_5"/>
    <property type="match status" value="1"/>
</dbReference>
<dbReference type="Gene3D" id="3.40.1580.10">
    <property type="entry name" value="SMI1/KNR4-like"/>
    <property type="match status" value="1"/>
</dbReference>
<dbReference type="InterPro" id="IPR037883">
    <property type="entry name" value="Knr4/Smi1-like_sf"/>
</dbReference>